<proteinExistence type="predicted"/>
<dbReference type="AlphaFoldDB" id="A0A7C4FFN1"/>
<sequence>MVVEVKDSKQFNEYIAKNRIVLIALLSPLMASEKGYVMRLLSIIEEESVPTIHTALYLKPSSSKTDVAIAVNLYLDGECIFSQEGLFGHLENDLMALKRGIREVLKNRMVQMKFVKRG</sequence>
<name>A0A7C4FFN1_9CREN</name>
<protein>
    <submittedName>
        <fullName evidence="1">Uncharacterized protein</fullName>
    </submittedName>
</protein>
<accession>A0A7C4FFN1</accession>
<dbReference type="EMBL" id="DTFF01000014">
    <property type="protein sequence ID" value="HGI87146.1"/>
    <property type="molecule type" value="Genomic_DNA"/>
</dbReference>
<reference evidence="1" key="1">
    <citation type="journal article" date="2020" name="mSystems">
        <title>Genome- and Community-Level Interaction Insights into Carbon Utilization and Element Cycling Functions of Hydrothermarchaeota in Hydrothermal Sediment.</title>
        <authorList>
            <person name="Zhou Z."/>
            <person name="Liu Y."/>
            <person name="Xu W."/>
            <person name="Pan J."/>
            <person name="Luo Z.H."/>
            <person name="Li M."/>
        </authorList>
    </citation>
    <scope>NUCLEOTIDE SEQUENCE [LARGE SCALE GENOMIC DNA]</scope>
    <source>
        <strain evidence="1">SpSt-732</strain>
    </source>
</reference>
<gene>
    <name evidence="1" type="ORF">ENV14_01930</name>
</gene>
<evidence type="ECO:0000313" key="1">
    <source>
        <dbReference type="EMBL" id="HGI87146.1"/>
    </source>
</evidence>
<organism evidence="1">
    <name type="scientific">Ignisphaera aggregans</name>
    <dbReference type="NCBI Taxonomy" id="334771"/>
    <lineage>
        <taxon>Archaea</taxon>
        <taxon>Thermoproteota</taxon>
        <taxon>Thermoprotei</taxon>
        <taxon>Desulfurococcales</taxon>
        <taxon>Desulfurococcaceae</taxon>
        <taxon>Ignisphaera</taxon>
    </lineage>
</organism>
<comment type="caution">
    <text evidence="1">The sequence shown here is derived from an EMBL/GenBank/DDBJ whole genome shotgun (WGS) entry which is preliminary data.</text>
</comment>